<feature type="compositionally biased region" description="Polar residues" evidence="1">
    <location>
        <begin position="231"/>
        <end position="263"/>
    </location>
</feature>
<gene>
    <name evidence="2" type="ORF">L486_05030</name>
</gene>
<feature type="compositionally biased region" description="Low complexity" evidence="1">
    <location>
        <begin position="175"/>
        <end position="195"/>
    </location>
</feature>
<protein>
    <submittedName>
        <fullName evidence="2">Uncharacterized protein</fullName>
    </submittedName>
</protein>
<dbReference type="Proteomes" id="UP000092583">
    <property type="component" value="Unassembled WGS sequence"/>
</dbReference>
<dbReference type="OrthoDB" id="3262547at2759"/>
<feature type="compositionally biased region" description="Low complexity" evidence="1">
    <location>
        <begin position="504"/>
        <end position="523"/>
    </location>
</feature>
<evidence type="ECO:0000313" key="2">
    <source>
        <dbReference type="EMBL" id="OCF57571.1"/>
    </source>
</evidence>
<keyword evidence="3" id="KW-1185">Reference proteome</keyword>
<evidence type="ECO:0000313" key="3">
    <source>
        <dbReference type="Proteomes" id="UP000092583"/>
    </source>
</evidence>
<sequence>MPSLSDTLESLSSRTSELAYLTTLNSRPAGKFTQAYLNLPSSSSSSSSGVRRNGNVLELIRDSNDGERRLFKFVGESNSLGEGGNKRVEKRENVLVTPLKQLKSHSQSYAGGKGKSVEGGGRDEVEIVLRTAMKLVDDYRPMPRARAHIANLLDSHHSSQERLIELERLIEEASKPISIPSTSTSTSITSEPAPSRESSIPDQPKLTPEEAIKAEEASLRALEASLIPLRRSSQANQSGSPPPSTRQLTSSPPPTKSTIQMQTPAKPAFGYPSQTPAREMPHVTNSLVVNGITPRRVDRFSPLKLITPREPLGPSGLGDSQRTGGAMGGRRSIFGRASIMGTHRVTSGSGSGTGSLGSSTSGPLSTPYNKMLSEAEARNQEYPSEQQSERAGAGLDEREEQDETIRIPRPASPPTLAPVVNTPSTPARPLDEPQGANTPKAGGAEKISEGNGGMAGIDLNNENVKAGIAKVWSTLGEMMRQGFKDGQTVNENVEASVKHLIHLSSSDLPSPSSPSSSSISSLSTAPNLGKPITSETILFSHLILSILKQPDGVDMNELKEHLGSIAKARNFDGASSNATKIIYAAVGKRMVRIDRKGGMVKVKFAD</sequence>
<dbReference type="AlphaFoldDB" id="A0A1B9IQ03"/>
<reference evidence="3" key="2">
    <citation type="submission" date="2013-12" db="EMBL/GenBank/DDBJ databases">
        <title>Evolution of pathogenesis and genome organization in the Tremellales.</title>
        <authorList>
            <person name="Cuomo C."/>
            <person name="Litvintseva A."/>
            <person name="Heitman J."/>
            <person name="Chen Y."/>
            <person name="Sun S."/>
            <person name="Springer D."/>
            <person name="Dromer F."/>
            <person name="Young S."/>
            <person name="Zeng Q."/>
            <person name="Chapman S."/>
            <person name="Gujja S."/>
            <person name="Saif S."/>
            <person name="Birren B."/>
        </authorList>
    </citation>
    <scope>NUCLEOTIDE SEQUENCE [LARGE SCALE GENOMIC DNA]</scope>
    <source>
        <strain evidence="3">CBS 10435</strain>
    </source>
</reference>
<dbReference type="STRING" id="1331196.A0A1B9IQ03"/>
<feature type="region of interest" description="Disordered" evidence="1">
    <location>
        <begin position="306"/>
        <end position="330"/>
    </location>
</feature>
<feature type="region of interest" description="Disordered" evidence="1">
    <location>
        <begin position="229"/>
        <end position="279"/>
    </location>
</feature>
<dbReference type="EMBL" id="KI669463">
    <property type="protein sequence ID" value="OCF57571.1"/>
    <property type="molecule type" value="Genomic_DNA"/>
</dbReference>
<feature type="region of interest" description="Disordered" evidence="1">
    <location>
        <begin position="175"/>
        <end position="206"/>
    </location>
</feature>
<accession>A0A1B9IQ03</accession>
<reference evidence="2 3" key="1">
    <citation type="submission" date="2013-07" db="EMBL/GenBank/DDBJ databases">
        <title>The Genome Sequence of Kwoniella mangroviensis CBS10435.</title>
        <authorList>
            <consortium name="The Broad Institute Genome Sequencing Platform"/>
            <person name="Cuomo C."/>
            <person name="Litvintseva A."/>
            <person name="Chen Y."/>
            <person name="Heitman J."/>
            <person name="Sun S."/>
            <person name="Springer D."/>
            <person name="Dromer F."/>
            <person name="Young S.K."/>
            <person name="Zeng Q."/>
            <person name="Gargeya S."/>
            <person name="Fitzgerald M."/>
            <person name="Abouelleil A."/>
            <person name="Alvarado L."/>
            <person name="Berlin A.M."/>
            <person name="Chapman S.B."/>
            <person name="Dewar J."/>
            <person name="Goldberg J."/>
            <person name="Griggs A."/>
            <person name="Gujja S."/>
            <person name="Hansen M."/>
            <person name="Howarth C."/>
            <person name="Imamovic A."/>
            <person name="Larimer J."/>
            <person name="McCowan C."/>
            <person name="Murphy C."/>
            <person name="Pearson M."/>
            <person name="Priest M."/>
            <person name="Roberts A."/>
            <person name="Saif S."/>
            <person name="Shea T."/>
            <person name="Sykes S."/>
            <person name="Wortman J."/>
            <person name="Nusbaum C."/>
            <person name="Birren B."/>
        </authorList>
    </citation>
    <scope>NUCLEOTIDE SEQUENCE [LARGE SCALE GENOMIC DNA]</scope>
    <source>
        <strain evidence="2 3">CBS 10435</strain>
    </source>
</reference>
<feature type="compositionally biased region" description="Low complexity" evidence="1">
    <location>
        <begin position="356"/>
        <end position="367"/>
    </location>
</feature>
<evidence type="ECO:0000256" key="1">
    <source>
        <dbReference type="SAM" id="MobiDB-lite"/>
    </source>
</evidence>
<proteinExistence type="predicted"/>
<feature type="region of interest" description="Disordered" evidence="1">
    <location>
        <begin position="504"/>
        <end position="525"/>
    </location>
</feature>
<name>A0A1B9IQ03_9TREE</name>
<feature type="region of interest" description="Disordered" evidence="1">
    <location>
        <begin position="342"/>
        <end position="450"/>
    </location>
</feature>
<organism evidence="2 3">
    <name type="scientific">Kwoniella mangroviensis CBS 10435</name>
    <dbReference type="NCBI Taxonomy" id="1331196"/>
    <lineage>
        <taxon>Eukaryota</taxon>
        <taxon>Fungi</taxon>
        <taxon>Dikarya</taxon>
        <taxon>Basidiomycota</taxon>
        <taxon>Agaricomycotina</taxon>
        <taxon>Tremellomycetes</taxon>
        <taxon>Tremellales</taxon>
        <taxon>Cryptococcaceae</taxon>
        <taxon>Kwoniella</taxon>
    </lineage>
</organism>